<accession>A0ABQ0M9D2</accession>
<organism evidence="9 10">
    <name type="scientific">Mycena chlorophos</name>
    <name type="common">Agaric fungus</name>
    <name type="synonym">Agaricus chlorophos</name>
    <dbReference type="NCBI Taxonomy" id="658473"/>
    <lineage>
        <taxon>Eukaryota</taxon>
        <taxon>Fungi</taxon>
        <taxon>Dikarya</taxon>
        <taxon>Basidiomycota</taxon>
        <taxon>Agaricomycotina</taxon>
        <taxon>Agaricomycetes</taxon>
        <taxon>Agaricomycetidae</taxon>
        <taxon>Agaricales</taxon>
        <taxon>Marasmiineae</taxon>
        <taxon>Mycenaceae</taxon>
        <taxon>Mycena</taxon>
    </lineage>
</organism>
<dbReference type="EC" id="3.1.1.5" evidence="6"/>
<feature type="region of interest" description="Disordered" evidence="7">
    <location>
        <begin position="120"/>
        <end position="141"/>
    </location>
</feature>
<evidence type="ECO:0000256" key="3">
    <source>
        <dbReference type="ARBA" id="ARBA00022963"/>
    </source>
</evidence>
<comment type="similarity">
    <text evidence="1 6">Belongs to the lysophospholipase family.</text>
</comment>
<evidence type="ECO:0000256" key="1">
    <source>
        <dbReference type="ARBA" id="ARBA00008780"/>
    </source>
</evidence>
<dbReference type="EMBL" id="DF849927">
    <property type="protein sequence ID" value="GAT59968.1"/>
    <property type="molecule type" value="Genomic_DNA"/>
</dbReference>
<evidence type="ECO:0000256" key="6">
    <source>
        <dbReference type="RuleBase" id="RU362103"/>
    </source>
</evidence>
<gene>
    <name evidence="9" type="ORF">MCHLO_16181</name>
</gene>
<feature type="domain" description="PLA2c" evidence="8">
    <location>
        <begin position="181"/>
        <end position="765"/>
    </location>
</feature>
<proteinExistence type="inferred from homology"/>
<keyword evidence="2 5" id="KW-0378">Hydrolase</keyword>
<evidence type="ECO:0000313" key="9">
    <source>
        <dbReference type="EMBL" id="GAT59968.1"/>
    </source>
</evidence>
<name>A0ABQ0M9D2_MYCCL</name>
<dbReference type="InterPro" id="IPR002642">
    <property type="entry name" value="LysoPLipase_cat_dom"/>
</dbReference>
<evidence type="ECO:0000256" key="5">
    <source>
        <dbReference type="PROSITE-ProRule" id="PRU00555"/>
    </source>
</evidence>
<protein>
    <recommendedName>
        <fullName evidence="6">Lysophospholipase</fullName>
        <ecNumber evidence="6">3.1.1.5</ecNumber>
    </recommendedName>
</protein>
<evidence type="ECO:0000259" key="8">
    <source>
        <dbReference type="PROSITE" id="PS51210"/>
    </source>
</evidence>
<keyword evidence="3 5" id="KW-0442">Lipid degradation</keyword>
<keyword evidence="4 5" id="KW-0443">Lipid metabolism</keyword>
<feature type="region of interest" description="Disordered" evidence="7">
    <location>
        <begin position="1"/>
        <end position="26"/>
    </location>
</feature>
<dbReference type="Pfam" id="PF01735">
    <property type="entry name" value="PLA2_B"/>
    <property type="match status" value="1"/>
</dbReference>
<dbReference type="SUPFAM" id="SSF52151">
    <property type="entry name" value="FabD/lysophospholipase-like"/>
    <property type="match status" value="1"/>
</dbReference>
<evidence type="ECO:0000256" key="2">
    <source>
        <dbReference type="ARBA" id="ARBA00022801"/>
    </source>
</evidence>
<reference evidence="9" key="1">
    <citation type="submission" date="2014-09" db="EMBL/GenBank/DDBJ databases">
        <title>Genome sequence of the luminous mushroom Mycena chlorophos for searching fungal bioluminescence genes.</title>
        <authorList>
            <person name="Tanaka Y."/>
            <person name="Kasuga D."/>
            <person name="Oba Y."/>
            <person name="Hase S."/>
            <person name="Sato K."/>
            <person name="Oba Y."/>
            <person name="Sakakibara Y."/>
        </authorList>
    </citation>
    <scope>NUCLEOTIDE SEQUENCE</scope>
</reference>
<dbReference type="PANTHER" id="PTHR10728">
    <property type="entry name" value="CYTOSOLIC PHOSPHOLIPASE A2"/>
    <property type="match status" value="1"/>
</dbReference>
<evidence type="ECO:0000256" key="4">
    <source>
        <dbReference type="ARBA" id="ARBA00023098"/>
    </source>
</evidence>
<dbReference type="Gene3D" id="3.40.1090.10">
    <property type="entry name" value="Cytosolic phospholipase A2 catalytic domain"/>
    <property type="match status" value="1"/>
</dbReference>
<sequence>MHANPVSGRRAREVGRSEGGETCRSQHSRNYIPRSCRVLAANRYYDLAHGRESSRTIQGAKTSRGPINIGKALGSLLNATFTDLTSFYMEYFNNPHASETQEQAAYEQEIVSRSLHHHDTANTSAAAARASSDTAPTSDESLSSKLQGFVADLANFGKSVKSFVELETHLGPSLTNPEVFPEAGREAQVRRGIDLCDDEQRYVSRRKTHVRNKFAAFLGLDPDNVHPDDVPTIAFGGSGGGYRAMLAVLGYGVGLQKSGLWDLLTYIAGVSGSCEYSYSKRDPALTAAYLGWAIAQYYTLGNASMEAVIEHCKNHLSPHHPLSPDAIGQLLGTKQGELQTFGPLIQKHKSGLHTVPMDLYAVFTTGYLFKQPNNAAAKTEAAVAGYQKPWWKWTDAIRHLEDGKEPMPLLTAIRHERPWRDWHDPEHPFADTNPHSDEQTNAPDAWFQWFEMSPYEVGCDELRAWVPTWAFGRKFEEGKSVQGLPEQSLSLLVGLCVSAPAGPLSSYLSTIERNLQKNIIGNTIMQAASGIANLWGKSGTEVFEDHHPLHACNEYNFLWHYTPTASNVARPPGIENSPRIHLVDSGMDNNCPTYVMLNPARAVDVILNMDASSDVQKDSFPQRVQQIGSRRGIDFKRRHDIKADPDTSNPDRFNGMYAQIYDGTMCARPATVVDSYGNTVTNPPGDCVTRDCTMVYMPLLPNERAVPGYDPSTAKFSGSYNLVWTPEQVEMILHASEANFNDGLNTIKEALRDAWERKKALREQA</sequence>
<dbReference type="InterPro" id="IPR016035">
    <property type="entry name" value="Acyl_Trfase/lysoPLipase"/>
</dbReference>
<dbReference type="PROSITE" id="PS51210">
    <property type="entry name" value="PLA2C"/>
    <property type="match status" value="1"/>
</dbReference>
<comment type="catalytic activity">
    <reaction evidence="6">
        <text>a 1-acyl-sn-glycero-3-phosphocholine + H2O = sn-glycerol 3-phosphocholine + a fatty acid + H(+)</text>
        <dbReference type="Rhea" id="RHEA:15177"/>
        <dbReference type="ChEBI" id="CHEBI:15377"/>
        <dbReference type="ChEBI" id="CHEBI:15378"/>
        <dbReference type="ChEBI" id="CHEBI:16870"/>
        <dbReference type="ChEBI" id="CHEBI:28868"/>
        <dbReference type="ChEBI" id="CHEBI:58168"/>
        <dbReference type="EC" id="3.1.1.5"/>
    </reaction>
</comment>
<feature type="compositionally biased region" description="Basic and acidic residues" evidence="7">
    <location>
        <begin position="10"/>
        <end position="21"/>
    </location>
</feature>
<keyword evidence="10" id="KW-1185">Reference proteome</keyword>
<dbReference type="PANTHER" id="PTHR10728:SF40">
    <property type="entry name" value="PATATIN FAMILY PROTEIN"/>
    <property type="match status" value="1"/>
</dbReference>
<dbReference type="Proteomes" id="UP000815677">
    <property type="component" value="Unassembled WGS sequence"/>
</dbReference>
<feature type="compositionally biased region" description="Low complexity" evidence="7">
    <location>
        <begin position="121"/>
        <end position="139"/>
    </location>
</feature>
<dbReference type="SMART" id="SM00022">
    <property type="entry name" value="PLAc"/>
    <property type="match status" value="1"/>
</dbReference>
<evidence type="ECO:0000313" key="10">
    <source>
        <dbReference type="Proteomes" id="UP000815677"/>
    </source>
</evidence>
<evidence type="ECO:0000256" key="7">
    <source>
        <dbReference type="SAM" id="MobiDB-lite"/>
    </source>
</evidence>